<sequence>MYHFYVDEISTHSGKHRVHKLGCSCMKLDRIYLGEFSSCKNAMEEAKKIYKEVKGCHHCCRECYLNDSVEKSPLQQEKAETS</sequence>
<evidence type="ECO:0000313" key="2">
    <source>
        <dbReference type="Proteomes" id="UP000002318"/>
    </source>
</evidence>
<accession>E1R333</accession>
<evidence type="ECO:0000313" key="1">
    <source>
        <dbReference type="EMBL" id="ADK81219.1"/>
    </source>
</evidence>
<name>E1R333_SEDSS</name>
<gene>
    <name evidence="1" type="ordered locus">Spirs_2099</name>
</gene>
<proteinExistence type="predicted"/>
<dbReference type="Proteomes" id="UP000002318">
    <property type="component" value="Chromosome"/>
</dbReference>
<dbReference type="EMBL" id="CP002116">
    <property type="protein sequence ID" value="ADK81219.1"/>
    <property type="molecule type" value="Genomic_DNA"/>
</dbReference>
<dbReference type="AlphaFoldDB" id="E1R333"/>
<protein>
    <submittedName>
        <fullName evidence="1">Uncharacterized protein</fullName>
    </submittedName>
</protein>
<dbReference type="HOGENOM" id="CLU_191482_0_0_12"/>
<reference evidence="1 2" key="1">
    <citation type="journal article" date="2010" name="Stand. Genomic Sci.">
        <title>Complete genome sequence of Spirochaeta smaragdinae type strain (SEBR 4228).</title>
        <authorList>
            <person name="Mavromatis K."/>
            <person name="Yasawong M."/>
            <person name="Chertkov O."/>
            <person name="Lapidus A."/>
            <person name="Lucas S."/>
            <person name="Nolan M."/>
            <person name="Del Rio T.G."/>
            <person name="Tice H."/>
            <person name="Cheng J.F."/>
            <person name="Pitluck S."/>
            <person name="Liolios K."/>
            <person name="Ivanova N."/>
            <person name="Tapia R."/>
            <person name="Han C."/>
            <person name="Bruce D."/>
            <person name="Goodwin L."/>
            <person name="Pati A."/>
            <person name="Chen A."/>
            <person name="Palaniappan K."/>
            <person name="Land M."/>
            <person name="Hauser L."/>
            <person name="Chang Y.J."/>
            <person name="Jeffries C.D."/>
            <person name="Detter J.C."/>
            <person name="Rohde M."/>
            <person name="Brambilla E."/>
            <person name="Spring S."/>
            <person name="Goker M."/>
            <person name="Sikorski J."/>
            <person name="Woyke T."/>
            <person name="Bristow J."/>
            <person name="Eisen J.A."/>
            <person name="Markowitz V."/>
            <person name="Hugenholtz P."/>
            <person name="Klenk H.P."/>
            <person name="Kyrpides N.C."/>
        </authorList>
    </citation>
    <scope>NUCLEOTIDE SEQUENCE [LARGE SCALE GENOMIC DNA]</scope>
    <source>
        <strain evidence="2">DSM 11293 / JCM 15392 / SEBR 4228</strain>
    </source>
</reference>
<organism evidence="1 2">
    <name type="scientific">Sediminispirochaeta smaragdinae (strain DSM 11293 / JCM 15392 / SEBR 4228)</name>
    <name type="common">Spirochaeta smaragdinae</name>
    <dbReference type="NCBI Taxonomy" id="573413"/>
    <lineage>
        <taxon>Bacteria</taxon>
        <taxon>Pseudomonadati</taxon>
        <taxon>Spirochaetota</taxon>
        <taxon>Spirochaetia</taxon>
        <taxon>Spirochaetales</taxon>
        <taxon>Spirochaetaceae</taxon>
        <taxon>Sediminispirochaeta</taxon>
    </lineage>
</organism>
<keyword evidence="2" id="KW-1185">Reference proteome</keyword>
<dbReference type="KEGG" id="ssm:Spirs_2099"/>
<dbReference type="STRING" id="573413.Spirs_2099"/>